<dbReference type="PANTHER" id="PTHR36173">
    <property type="entry name" value="RIBONUCLEASE VAPC16-RELATED"/>
    <property type="match status" value="1"/>
</dbReference>
<name>A0A1I4RR91_ECTMO</name>
<evidence type="ECO:0000259" key="1">
    <source>
        <dbReference type="Pfam" id="PF01850"/>
    </source>
</evidence>
<dbReference type="InterPro" id="IPR052919">
    <property type="entry name" value="TA_system_RNase"/>
</dbReference>
<dbReference type="OrthoDB" id="9798990at2"/>
<dbReference type="PANTHER" id="PTHR36173:SF2">
    <property type="entry name" value="RIBONUCLEASE VAPC16"/>
    <property type="match status" value="1"/>
</dbReference>
<reference evidence="2 3" key="1">
    <citation type="submission" date="2016-10" db="EMBL/GenBank/DDBJ databases">
        <authorList>
            <person name="de Groot N.N."/>
        </authorList>
    </citation>
    <scope>NUCLEOTIDE SEQUENCE [LARGE SCALE GENOMIC DNA]</scope>
    <source>
        <strain evidence="2 3">DSM 4180</strain>
    </source>
</reference>
<dbReference type="Proteomes" id="UP000199556">
    <property type="component" value="Unassembled WGS sequence"/>
</dbReference>
<dbReference type="STRING" id="195064.SAMN05421721_10926"/>
<organism evidence="2 3">
    <name type="scientific">Ectothiorhodospira mobilis</name>
    <dbReference type="NCBI Taxonomy" id="195064"/>
    <lineage>
        <taxon>Bacteria</taxon>
        <taxon>Pseudomonadati</taxon>
        <taxon>Pseudomonadota</taxon>
        <taxon>Gammaproteobacteria</taxon>
        <taxon>Chromatiales</taxon>
        <taxon>Ectothiorhodospiraceae</taxon>
        <taxon>Ectothiorhodospira</taxon>
    </lineage>
</organism>
<dbReference type="EMBL" id="FOUO01000009">
    <property type="protein sequence ID" value="SFM54513.1"/>
    <property type="molecule type" value="Genomic_DNA"/>
</dbReference>
<evidence type="ECO:0000313" key="2">
    <source>
        <dbReference type="EMBL" id="SFM54513.1"/>
    </source>
</evidence>
<dbReference type="Gene3D" id="3.40.50.1010">
    <property type="entry name" value="5'-nuclease"/>
    <property type="match status" value="1"/>
</dbReference>
<dbReference type="InterPro" id="IPR029060">
    <property type="entry name" value="PIN-like_dom_sf"/>
</dbReference>
<dbReference type="InterPro" id="IPR002716">
    <property type="entry name" value="PIN_dom"/>
</dbReference>
<dbReference type="SUPFAM" id="SSF88723">
    <property type="entry name" value="PIN domain-like"/>
    <property type="match status" value="1"/>
</dbReference>
<dbReference type="CDD" id="cd09872">
    <property type="entry name" value="PIN_Sll0205-like"/>
    <property type="match status" value="1"/>
</dbReference>
<evidence type="ECO:0000313" key="3">
    <source>
        <dbReference type="Proteomes" id="UP000199556"/>
    </source>
</evidence>
<gene>
    <name evidence="2" type="ORF">SAMN05421721_10926</name>
</gene>
<proteinExistence type="predicted"/>
<dbReference type="RefSeq" id="WP_090485569.1">
    <property type="nucleotide sequence ID" value="NZ_FOUO01000009.1"/>
</dbReference>
<protein>
    <submittedName>
        <fullName evidence="2">PIN domain nuclease, a component of toxin-antitoxin system (PIN domain)</fullName>
    </submittedName>
</protein>
<dbReference type="Pfam" id="PF01850">
    <property type="entry name" value="PIN"/>
    <property type="match status" value="1"/>
</dbReference>
<dbReference type="AlphaFoldDB" id="A0A1I4RR91"/>
<feature type="domain" description="PIN" evidence="1">
    <location>
        <begin position="4"/>
        <end position="123"/>
    </location>
</feature>
<sequence length="133" mass="15241">MNLLIDTHIFLWYITDDARLSPEIAHAIRRPENQIHLSAVSLWECLVKHQLGKLPLPQAPEAYLPLQRQRHGIASLDLDEASIRHLVKLPALHRDPFDRMLICQAIEHALVLVTMDEAIRRYPVTLFEVGSQG</sequence>
<dbReference type="InterPro" id="IPR041705">
    <property type="entry name" value="PIN_Sll0205"/>
</dbReference>
<accession>A0A1I4RR91</accession>
<keyword evidence="3" id="KW-1185">Reference proteome</keyword>